<sequence length="158" mass="18023">MSYVVKETRSLTIVDTDFDPNKINFKECNLTTLGIMSEITKYLTSKDPEFKPRSSTEGYIVFNKTSSLGNEVFIEFRPHTNGYRLANGEILTTGLLGLTGLDVNKGGKYIEIFMQVPVGLEEKPEFFPLEIHYPKYSAEYIEKALSTLLDVYEKEKDK</sequence>
<dbReference type="EMBL" id="BK015301">
    <property type="protein sequence ID" value="DAE00299.1"/>
    <property type="molecule type" value="Genomic_DNA"/>
</dbReference>
<accession>A0A8S5P1G7</accession>
<proteinExistence type="predicted"/>
<evidence type="ECO:0000313" key="1">
    <source>
        <dbReference type="EMBL" id="DAE00299.1"/>
    </source>
</evidence>
<protein>
    <submittedName>
        <fullName evidence="1">Uncharacterized protein</fullName>
    </submittedName>
</protein>
<organism evidence="1">
    <name type="scientific">Myoviridae sp. ctLnO19</name>
    <dbReference type="NCBI Taxonomy" id="2825085"/>
    <lineage>
        <taxon>Viruses</taxon>
        <taxon>Duplodnaviria</taxon>
        <taxon>Heunggongvirae</taxon>
        <taxon>Uroviricota</taxon>
        <taxon>Caudoviricetes</taxon>
    </lineage>
</organism>
<reference evidence="1" key="1">
    <citation type="journal article" date="2021" name="Proc. Natl. Acad. Sci. U.S.A.">
        <title>A Catalog of Tens of Thousands of Viruses from Human Metagenomes Reveals Hidden Associations with Chronic Diseases.</title>
        <authorList>
            <person name="Tisza M.J."/>
            <person name="Buck C.B."/>
        </authorList>
    </citation>
    <scope>NUCLEOTIDE SEQUENCE</scope>
    <source>
        <strain evidence="1">CtLnO19</strain>
    </source>
</reference>
<name>A0A8S5P1G7_9CAUD</name>